<reference evidence="1" key="1">
    <citation type="submission" date="2014-05" db="EMBL/GenBank/DDBJ databases">
        <authorList>
            <person name="Chronopoulou M."/>
        </authorList>
    </citation>
    <scope>NUCLEOTIDE SEQUENCE</scope>
    <source>
        <tissue evidence="1">Whole organism</tissue>
    </source>
</reference>
<sequence>MFQIWVSKIPYFLCPKHKDLKNVGVSRINLVSINQFVQIIPIKVFSMNPSLSRIMIC</sequence>
<accession>A0A0K2V0P2</accession>
<organism evidence="1">
    <name type="scientific">Lepeophtheirus salmonis</name>
    <name type="common">Salmon louse</name>
    <name type="synonym">Caligus salmonis</name>
    <dbReference type="NCBI Taxonomy" id="72036"/>
    <lineage>
        <taxon>Eukaryota</taxon>
        <taxon>Metazoa</taxon>
        <taxon>Ecdysozoa</taxon>
        <taxon>Arthropoda</taxon>
        <taxon>Crustacea</taxon>
        <taxon>Multicrustacea</taxon>
        <taxon>Hexanauplia</taxon>
        <taxon>Copepoda</taxon>
        <taxon>Siphonostomatoida</taxon>
        <taxon>Caligidae</taxon>
        <taxon>Lepeophtheirus</taxon>
    </lineage>
</organism>
<evidence type="ECO:0000313" key="1">
    <source>
        <dbReference type="EMBL" id="CDW43712.1"/>
    </source>
</evidence>
<name>A0A0K2V0P2_LEPSM</name>
<proteinExistence type="predicted"/>
<dbReference type="AlphaFoldDB" id="A0A0K2V0P2"/>
<protein>
    <submittedName>
        <fullName evidence="1">Uncharacterized protein</fullName>
    </submittedName>
</protein>
<dbReference type="EMBL" id="HACA01026351">
    <property type="protein sequence ID" value="CDW43712.1"/>
    <property type="molecule type" value="Transcribed_RNA"/>
</dbReference>